<dbReference type="InterPro" id="IPR011549">
    <property type="entry name" value="RibD_C"/>
</dbReference>
<sequence length="363" mass="39698">MNDHWYMKHALQLAAAMKGQTTPNPMVGAVVVKDGMILGTGAHMRAGEDHAEVIALRMAPGHTDGATMYVTLEPCNHFGKTPPCTQKIIEAGIKRVVVAGKDRNPQVAGSGIDTLRKANIEVEVGVLQEEATKLNEAFFHYMETGTPFVTVKTAATLDGEMVTPNGEPRWITGETARKEVHQLRHVHDAILVGVGTVLRDNPSLTTRLEVDGRNPVRVVLDRSLKTPLDAQLVIDEKAPLWIFTEVESTDERVSLLREKGIYVFSIDSVTPQAVLEELGRLNIQTVLVEGGKTINDAFISAHQVQRYITYIASKLFGNVNAFQSDVSTNGAVNLEIEEVTVVGDDVKITAKHKEGVDDVHRSN</sequence>
<dbReference type="EC" id="1.1.1.193" evidence="15"/>
<comment type="cofactor">
    <cofactor evidence="15 18">
        <name>Zn(2+)</name>
        <dbReference type="ChEBI" id="CHEBI:29105"/>
    </cofactor>
    <text evidence="15 18">Binds 1 zinc ion.</text>
</comment>
<evidence type="ECO:0000256" key="2">
    <source>
        <dbReference type="ARBA" id="ARBA00004882"/>
    </source>
</evidence>
<dbReference type="NCBIfam" id="TIGR00326">
    <property type="entry name" value="eubact_ribD"/>
    <property type="match status" value="1"/>
</dbReference>
<feature type="binding site" evidence="17">
    <location>
        <position position="289"/>
    </location>
    <ligand>
        <name>substrate</name>
    </ligand>
</feature>
<protein>
    <recommendedName>
        <fullName evidence="15">Riboflavin biosynthesis protein RibD</fullName>
    </recommendedName>
    <domain>
        <recommendedName>
            <fullName evidence="15">Diaminohydroxyphosphoribosylaminopyrimidine deaminase</fullName>
            <shortName evidence="15">DRAP deaminase</shortName>
            <ecNumber evidence="15">3.5.4.26</ecNumber>
        </recommendedName>
        <alternativeName>
            <fullName evidence="15">Riboflavin-specific deaminase</fullName>
        </alternativeName>
    </domain>
    <domain>
        <recommendedName>
            <fullName evidence="15">5-amino-6-(5-phosphoribosylamino)uracil reductase</fullName>
            <ecNumber evidence="15">1.1.1.193</ecNumber>
        </recommendedName>
        <alternativeName>
            <fullName evidence="15">HTP reductase</fullName>
        </alternativeName>
    </domain>
</protein>
<comment type="pathway">
    <text evidence="3 15">Cofactor biosynthesis; riboflavin biosynthesis; 5-amino-6-(D-ribitylamino)uracil from GTP: step 3/4.</text>
</comment>
<dbReference type="Proteomes" id="UP000568839">
    <property type="component" value="Unassembled WGS sequence"/>
</dbReference>
<dbReference type="GO" id="GO:0009231">
    <property type="term" value="P:riboflavin biosynthetic process"/>
    <property type="evidence" value="ECO:0007669"/>
    <property type="project" value="UniProtKB-UniPathway"/>
</dbReference>
<evidence type="ECO:0000259" key="19">
    <source>
        <dbReference type="PROSITE" id="PS51747"/>
    </source>
</evidence>
<evidence type="ECO:0000256" key="6">
    <source>
        <dbReference type="ARBA" id="ARBA00022619"/>
    </source>
</evidence>
<keyword evidence="11 15" id="KW-0560">Oxidoreductase</keyword>
<proteinExistence type="inferred from homology"/>
<dbReference type="Pfam" id="PF01872">
    <property type="entry name" value="RibD_C"/>
    <property type="match status" value="1"/>
</dbReference>
<name>A0A841PNJ3_9BACL</name>
<keyword evidence="12" id="KW-0511">Multifunctional enzyme</keyword>
<keyword evidence="6 15" id="KW-0686">Riboflavin biosynthesis</keyword>
<keyword evidence="8 15" id="KW-0378">Hydrolase</keyword>
<evidence type="ECO:0000256" key="18">
    <source>
        <dbReference type="PIRSR" id="PIRSR006769-3"/>
    </source>
</evidence>
<dbReference type="InterPro" id="IPR016192">
    <property type="entry name" value="APOBEC/CMP_deaminase_Zn-bd"/>
</dbReference>
<feature type="binding site" evidence="17">
    <location>
        <position position="196"/>
    </location>
    <ligand>
        <name>NADP(+)</name>
        <dbReference type="ChEBI" id="CHEBI:58349"/>
    </ligand>
</feature>
<gene>
    <name evidence="20" type="ORF">HNR44_002390</name>
</gene>
<dbReference type="PANTHER" id="PTHR38011">
    <property type="entry name" value="DIHYDROFOLATE REDUCTASE FAMILY PROTEIN (AFU_ORTHOLOGUE AFUA_8G06820)"/>
    <property type="match status" value="1"/>
</dbReference>
<evidence type="ECO:0000313" key="20">
    <source>
        <dbReference type="EMBL" id="MBB6450407.1"/>
    </source>
</evidence>
<feature type="binding site" evidence="17">
    <location>
        <begin position="291"/>
        <end position="297"/>
    </location>
    <ligand>
        <name>NADP(+)</name>
        <dbReference type="ChEBI" id="CHEBI:58349"/>
    </ligand>
</feature>
<feature type="binding site" evidence="17">
    <location>
        <position position="200"/>
    </location>
    <ligand>
        <name>NADP(+)</name>
        <dbReference type="ChEBI" id="CHEBI:58349"/>
    </ligand>
</feature>
<feature type="binding site" evidence="18">
    <location>
        <position position="50"/>
    </location>
    <ligand>
        <name>Zn(2+)</name>
        <dbReference type="ChEBI" id="CHEBI:29105"/>
        <note>catalytic</note>
    </ligand>
</feature>
<feature type="binding site" evidence="18">
    <location>
        <position position="84"/>
    </location>
    <ligand>
        <name>Zn(2+)</name>
        <dbReference type="ChEBI" id="CHEBI:29105"/>
        <note>catalytic</note>
    </ligand>
</feature>
<dbReference type="GO" id="GO:0008703">
    <property type="term" value="F:5-amino-6-(5-phosphoribosylamino)uracil reductase activity"/>
    <property type="evidence" value="ECO:0007669"/>
    <property type="project" value="UniProtKB-EC"/>
</dbReference>
<dbReference type="InterPro" id="IPR002125">
    <property type="entry name" value="CMP_dCMP_dom"/>
</dbReference>
<feature type="binding site" evidence="17">
    <location>
        <position position="170"/>
    </location>
    <ligand>
        <name>NADP(+)</name>
        <dbReference type="ChEBI" id="CHEBI:58349"/>
    </ligand>
</feature>
<comment type="similarity">
    <text evidence="4 15">In the N-terminal section; belongs to the cytidine and deoxycytidylate deaminase family.</text>
</comment>
<dbReference type="PROSITE" id="PS00903">
    <property type="entry name" value="CYT_DCMP_DEAMINASES_1"/>
    <property type="match status" value="1"/>
</dbReference>
<evidence type="ECO:0000256" key="1">
    <source>
        <dbReference type="ARBA" id="ARBA00002151"/>
    </source>
</evidence>
<dbReference type="PROSITE" id="PS51747">
    <property type="entry name" value="CYT_DCMP_DEAMINASES_2"/>
    <property type="match status" value="1"/>
</dbReference>
<dbReference type="InterPro" id="IPR024072">
    <property type="entry name" value="DHFR-like_dom_sf"/>
</dbReference>
<feature type="binding site" evidence="17">
    <location>
        <position position="154"/>
    </location>
    <ligand>
        <name>NADP(+)</name>
        <dbReference type="ChEBI" id="CHEBI:58349"/>
    </ligand>
</feature>
<feature type="domain" description="CMP/dCMP-type deaminase" evidence="19">
    <location>
        <begin position="1"/>
        <end position="123"/>
    </location>
</feature>
<dbReference type="FunFam" id="3.40.140.10:FF:000025">
    <property type="entry name" value="Riboflavin biosynthesis protein RibD"/>
    <property type="match status" value="1"/>
</dbReference>
<comment type="catalytic activity">
    <reaction evidence="13 15">
        <text>5-amino-6-(5-phospho-D-ribitylamino)uracil + NADP(+) = 5-amino-6-(5-phospho-D-ribosylamino)uracil + NADPH + H(+)</text>
        <dbReference type="Rhea" id="RHEA:17845"/>
        <dbReference type="ChEBI" id="CHEBI:15378"/>
        <dbReference type="ChEBI" id="CHEBI:57783"/>
        <dbReference type="ChEBI" id="CHEBI:58349"/>
        <dbReference type="ChEBI" id="CHEBI:58421"/>
        <dbReference type="ChEBI" id="CHEBI:58453"/>
        <dbReference type="EC" id="1.1.1.193"/>
    </reaction>
</comment>
<feature type="binding site" evidence="17">
    <location>
        <position position="207"/>
    </location>
    <ligand>
        <name>substrate</name>
    </ligand>
</feature>
<dbReference type="SUPFAM" id="SSF53927">
    <property type="entry name" value="Cytidine deaminase-like"/>
    <property type="match status" value="1"/>
</dbReference>
<feature type="active site" description="Proton donor" evidence="16">
    <location>
        <position position="52"/>
    </location>
</feature>
<comment type="function">
    <text evidence="1 15">Converts 2,5-diamino-6-(ribosylamino)-4(3h)-pyrimidinone 5'-phosphate into 5-amino-6-(ribosylamino)-2,4(1h,3h)-pyrimidinedione 5'-phosphate.</text>
</comment>
<dbReference type="GO" id="GO:0008270">
    <property type="term" value="F:zinc ion binding"/>
    <property type="evidence" value="ECO:0007669"/>
    <property type="project" value="InterPro"/>
</dbReference>
<dbReference type="InterPro" id="IPR016193">
    <property type="entry name" value="Cytidine_deaminase-like"/>
</dbReference>
<dbReference type="PANTHER" id="PTHR38011:SF7">
    <property type="entry name" value="2,5-DIAMINO-6-RIBOSYLAMINO-4(3H)-PYRIMIDINONE 5'-PHOSPHATE REDUCTASE"/>
    <property type="match status" value="1"/>
</dbReference>
<evidence type="ECO:0000256" key="5">
    <source>
        <dbReference type="ARBA" id="ARBA00007417"/>
    </source>
</evidence>
<evidence type="ECO:0000256" key="10">
    <source>
        <dbReference type="ARBA" id="ARBA00022857"/>
    </source>
</evidence>
<dbReference type="NCBIfam" id="TIGR00227">
    <property type="entry name" value="ribD_Cterm"/>
    <property type="match status" value="1"/>
</dbReference>
<feature type="binding site" evidence="17">
    <location>
        <position position="184"/>
    </location>
    <ligand>
        <name>substrate</name>
    </ligand>
</feature>
<keyword evidence="9 15" id="KW-0862">Zinc</keyword>
<evidence type="ECO:0000256" key="14">
    <source>
        <dbReference type="ARBA" id="ARBA00049886"/>
    </source>
</evidence>
<dbReference type="EC" id="3.5.4.26" evidence="15"/>
<evidence type="ECO:0000256" key="8">
    <source>
        <dbReference type="ARBA" id="ARBA00022801"/>
    </source>
</evidence>
<evidence type="ECO:0000256" key="17">
    <source>
        <dbReference type="PIRSR" id="PIRSR006769-2"/>
    </source>
</evidence>
<keyword evidence="10 15" id="KW-0521">NADP</keyword>
<comment type="pathway">
    <text evidence="2 15">Cofactor biosynthesis; riboflavin biosynthesis; 5-amino-6-(D-ribitylamino)uracil from GTP: step 2/4.</text>
</comment>
<evidence type="ECO:0000256" key="16">
    <source>
        <dbReference type="PIRSR" id="PIRSR006769-1"/>
    </source>
</evidence>
<dbReference type="InterPro" id="IPR050765">
    <property type="entry name" value="Riboflavin_Biosynth_HTPR"/>
</dbReference>
<dbReference type="InterPro" id="IPR004794">
    <property type="entry name" value="Eubact_RibD"/>
</dbReference>
<dbReference type="RefSeq" id="WP_184404459.1">
    <property type="nucleotide sequence ID" value="NZ_JACHHJ010000003.1"/>
</dbReference>
<comment type="similarity">
    <text evidence="5 15">In the C-terminal section; belongs to the HTP reductase family.</text>
</comment>
<dbReference type="SUPFAM" id="SSF53597">
    <property type="entry name" value="Dihydrofolate reductase-like"/>
    <property type="match status" value="1"/>
</dbReference>
<evidence type="ECO:0000256" key="12">
    <source>
        <dbReference type="ARBA" id="ARBA00023268"/>
    </source>
</evidence>
<comment type="catalytic activity">
    <reaction evidence="14 15">
        <text>2,5-diamino-6-hydroxy-4-(5-phosphoribosylamino)-pyrimidine + H2O + H(+) = 5-amino-6-(5-phospho-D-ribosylamino)uracil + NH4(+)</text>
        <dbReference type="Rhea" id="RHEA:21868"/>
        <dbReference type="ChEBI" id="CHEBI:15377"/>
        <dbReference type="ChEBI" id="CHEBI:15378"/>
        <dbReference type="ChEBI" id="CHEBI:28938"/>
        <dbReference type="ChEBI" id="CHEBI:58453"/>
        <dbReference type="ChEBI" id="CHEBI:58614"/>
        <dbReference type="EC" id="3.5.4.26"/>
    </reaction>
</comment>
<evidence type="ECO:0000313" key="21">
    <source>
        <dbReference type="Proteomes" id="UP000568839"/>
    </source>
</evidence>
<keyword evidence="21" id="KW-1185">Reference proteome</keyword>
<evidence type="ECO:0000256" key="7">
    <source>
        <dbReference type="ARBA" id="ARBA00022723"/>
    </source>
</evidence>
<accession>A0A841PNJ3</accession>
<feature type="binding site" evidence="17">
    <location>
        <position position="204"/>
    </location>
    <ligand>
        <name>substrate</name>
    </ligand>
</feature>
<dbReference type="Gene3D" id="3.40.140.10">
    <property type="entry name" value="Cytidine Deaminase, domain 2"/>
    <property type="match status" value="1"/>
</dbReference>
<organism evidence="20 21">
    <name type="scientific">Geomicrobium halophilum</name>
    <dbReference type="NCBI Taxonomy" id="549000"/>
    <lineage>
        <taxon>Bacteria</taxon>
        <taxon>Bacillati</taxon>
        <taxon>Bacillota</taxon>
        <taxon>Bacilli</taxon>
        <taxon>Bacillales</taxon>
        <taxon>Geomicrobium</taxon>
    </lineage>
</organism>
<keyword evidence="7 15" id="KW-0479">Metal-binding</keyword>
<feature type="binding site" evidence="18">
    <location>
        <position position="75"/>
    </location>
    <ligand>
        <name>Zn(2+)</name>
        <dbReference type="ChEBI" id="CHEBI:29105"/>
        <note>catalytic</note>
    </ligand>
</feature>
<dbReference type="InterPro" id="IPR002734">
    <property type="entry name" value="RibDG_C"/>
</dbReference>
<dbReference type="PIRSF" id="PIRSF006769">
    <property type="entry name" value="RibD"/>
    <property type="match status" value="1"/>
</dbReference>
<dbReference type="Pfam" id="PF00383">
    <property type="entry name" value="dCMP_cyt_deam_1"/>
    <property type="match status" value="1"/>
</dbReference>
<evidence type="ECO:0000256" key="4">
    <source>
        <dbReference type="ARBA" id="ARBA00005259"/>
    </source>
</evidence>
<dbReference type="Gene3D" id="3.40.430.10">
    <property type="entry name" value="Dihydrofolate Reductase, subunit A"/>
    <property type="match status" value="1"/>
</dbReference>
<dbReference type="AlphaFoldDB" id="A0A841PNJ3"/>
<dbReference type="CDD" id="cd01284">
    <property type="entry name" value="Riboflavin_deaminase-reductase"/>
    <property type="match status" value="1"/>
</dbReference>
<dbReference type="UniPathway" id="UPA00275">
    <property type="reaction ID" value="UER00401"/>
</dbReference>
<evidence type="ECO:0000256" key="9">
    <source>
        <dbReference type="ARBA" id="ARBA00022833"/>
    </source>
</evidence>
<evidence type="ECO:0000256" key="3">
    <source>
        <dbReference type="ARBA" id="ARBA00004910"/>
    </source>
</evidence>
<reference evidence="20 21" key="1">
    <citation type="submission" date="2020-08" db="EMBL/GenBank/DDBJ databases">
        <title>Genomic Encyclopedia of Type Strains, Phase IV (KMG-IV): sequencing the most valuable type-strain genomes for metagenomic binning, comparative biology and taxonomic classification.</title>
        <authorList>
            <person name="Goeker M."/>
        </authorList>
    </citation>
    <scope>NUCLEOTIDE SEQUENCE [LARGE SCALE GENOMIC DNA]</scope>
    <source>
        <strain evidence="20 21">DSM 21769</strain>
    </source>
</reference>
<evidence type="ECO:0000256" key="13">
    <source>
        <dbReference type="ARBA" id="ARBA00049861"/>
    </source>
</evidence>
<dbReference type="EMBL" id="JACHHJ010000003">
    <property type="protein sequence ID" value="MBB6450407.1"/>
    <property type="molecule type" value="Genomic_DNA"/>
</dbReference>
<evidence type="ECO:0000256" key="15">
    <source>
        <dbReference type="PIRNR" id="PIRNR006769"/>
    </source>
</evidence>
<evidence type="ECO:0000256" key="11">
    <source>
        <dbReference type="ARBA" id="ARBA00023002"/>
    </source>
</evidence>
<dbReference type="GO" id="GO:0008835">
    <property type="term" value="F:diaminohydroxyphosphoribosylaminopyrimidine deaminase activity"/>
    <property type="evidence" value="ECO:0007669"/>
    <property type="project" value="UniProtKB-EC"/>
</dbReference>
<comment type="caution">
    <text evidence="20">The sequence shown here is derived from an EMBL/GenBank/DDBJ whole genome shotgun (WGS) entry which is preliminary data.</text>
</comment>
<dbReference type="GO" id="GO:0050661">
    <property type="term" value="F:NADP binding"/>
    <property type="evidence" value="ECO:0007669"/>
    <property type="project" value="InterPro"/>
</dbReference>